<dbReference type="AlphaFoldDB" id="A0A9D1GCQ0"/>
<name>A0A9D1GCQ0_9FIRM</name>
<gene>
    <name evidence="1" type="ORF">IAB59_06580</name>
</gene>
<evidence type="ECO:0000313" key="1">
    <source>
        <dbReference type="EMBL" id="HIT38122.1"/>
    </source>
</evidence>
<reference evidence="1" key="2">
    <citation type="journal article" date="2021" name="PeerJ">
        <title>Extensive microbial diversity within the chicken gut microbiome revealed by metagenomics and culture.</title>
        <authorList>
            <person name="Gilroy R."/>
            <person name="Ravi A."/>
            <person name="Getino M."/>
            <person name="Pursley I."/>
            <person name="Horton D.L."/>
            <person name="Alikhan N.F."/>
            <person name="Baker D."/>
            <person name="Gharbi K."/>
            <person name="Hall N."/>
            <person name="Watson M."/>
            <person name="Adriaenssens E.M."/>
            <person name="Foster-Nyarko E."/>
            <person name="Jarju S."/>
            <person name="Secka A."/>
            <person name="Antonio M."/>
            <person name="Oren A."/>
            <person name="Chaudhuri R.R."/>
            <person name="La Ragione R."/>
            <person name="Hildebrand F."/>
            <person name="Pallen M.J."/>
        </authorList>
    </citation>
    <scope>NUCLEOTIDE SEQUENCE</scope>
    <source>
        <strain evidence="1">CHK195-26880</strain>
    </source>
</reference>
<sequence length="85" mass="10276">MNYLREKVTKKVKMLENANTIEELEDLKKYRLIEELLKDDACFFKINSSIAYSILIELDIDNPLDYYKKLISYKEYLKNKENFNL</sequence>
<dbReference type="Proteomes" id="UP000886833">
    <property type="component" value="Unassembled WGS sequence"/>
</dbReference>
<dbReference type="EMBL" id="DVKQ01000084">
    <property type="protein sequence ID" value="HIT38122.1"/>
    <property type="molecule type" value="Genomic_DNA"/>
</dbReference>
<evidence type="ECO:0000313" key="2">
    <source>
        <dbReference type="Proteomes" id="UP000886833"/>
    </source>
</evidence>
<accession>A0A9D1GCQ0</accession>
<reference evidence="1" key="1">
    <citation type="submission" date="2020-10" db="EMBL/GenBank/DDBJ databases">
        <authorList>
            <person name="Gilroy R."/>
        </authorList>
    </citation>
    <scope>NUCLEOTIDE SEQUENCE</scope>
    <source>
        <strain evidence="1">CHK195-26880</strain>
    </source>
</reference>
<protein>
    <submittedName>
        <fullName evidence="1">Uncharacterized protein</fullName>
    </submittedName>
</protein>
<proteinExistence type="predicted"/>
<comment type="caution">
    <text evidence="1">The sequence shown here is derived from an EMBL/GenBank/DDBJ whole genome shotgun (WGS) entry which is preliminary data.</text>
</comment>
<organism evidence="1 2">
    <name type="scientific">Candidatus Onthousia faecipullorum</name>
    <dbReference type="NCBI Taxonomy" id="2840887"/>
    <lineage>
        <taxon>Bacteria</taxon>
        <taxon>Bacillati</taxon>
        <taxon>Bacillota</taxon>
        <taxon>Bacilli</taxon>
        <taxon>Candidatus Onthousia</taxon>
    </lineage>
</organism>